<comment type="caution">
    <text evidence="1">The sequence shown here is derived from an EMBL/GenBank/DDBJ whole genome shotgun (WGS) entry which is preliminary data.</text>
</comment>
<sequence>MMPQPCPNPELTLNYKSCCNCRCLVRVTCIHPSQHLLVGCMYYRLANDVSLYCHQCQMSLAVGQGQHVLCEMCHTYPVSAI</sequence>
<dbReference type="EMBL" id="JAODUO010000486">
    <property type="protein sequence ID" value="KAK2179509.1"/>
    <property type="molecule type" value="Genomic_DNA"/>
</dbReference>
<evidence type="ECO:0000313" key="1">
    <source>
        <dbReference type="EMBL" id="KAK2179509.1"/>
    </source>
</evidence>
<name>A0AAD9KXJ3_RIDPI</name>
<gene>
    <name evidence="1" type="ORF">NP493_484g03007</name>
</gene>
<accession>A0AAD9KXJ3</accession>
<reference evidence="1" key="1">
    <citation type="journal article" date="2023" name="Mol. Biol. Evol.">
        <title>Third-Generation Sequencing Reveals the Adaptive Role of the Epigenome in Three Deep-Sea Polychaetes.</title>
        <authorList>
            <person name="Perez M."/>
            <person name="Aroh O."/>
            <person name="Sun Y."/>
            <person name="Lan Y."/>
            <person name="Juniper S.K."/>
            <person name="Young C.R."/>
            <person name="Angers B."/>
            <person name="Qian P.Y."/>
        </authorList>
    </citation>
    <scope>NUCLEOTIDE SEQUENCE</scope>
    <source>
        <strain evidence="1">R07B-5</strain>
    </source>
</reference>
<dbReference type="AlphaFoldDB" id="A0AAD9KXJ3"/>
<evidence type="ECO:0000313" key="2">
    <source>
        <dbReference type="Proteomes" id="UP001209878"/>
    </source>
</evidence>
<protein>
    <submittedName>
        <fullName evidence="1">Uncharacterized protein</fullName>
    </submittedName>
</protein>
<organism evidence="1 2">
    <name type="scientific">Ridgeia piscesae</name>
    <name type="common">Tubeworm</name>
    <dbReference type="NCBI Taxonomy" id="27915"/>
    <lineage>
        <taxon>Eukaryota</taxon>
        <taxon>Metazoa</taxon>
        <taxon>Spiralia</taxon>
        <taxon>Lophotrochozoa</taxon>
        <taxon>Annelida</taxon>
        <taxon>Polychaeta</taxon>
        <taxon>Sedentaria</taxon>
        <taxon>Canalipalpata</taxon>
        <taxon>Sabellida</taxon>
        <taxon>Siboglinidae</taxon>
        <taxon>Ridgeia</taxon>
    </lineage>
</organism>
<dbReference type="Proteomes" id="UP001209878">
    <property type="component" value="Unassembled WGS sequence"/>
</dbReference>
<proteinExistence type="predicted"/>
<keyword evidence="2" id="KW-1185">Reference proteome</keyword>